<accession>A0AAN8JVT3</accession>
<feature type="compositionally biased region" description="Acidic residues" evidence="2">
    <location>
        <begin position="360"/>
        <end position="371"/>
    </location>
</feature>
<organism evidence="3 4">
    <name type="scientific">Patella caerulea</name>
    <name type="common">Rayed Mediterranean limpet</name>
    <dbReference type="NCBI Taxonomy" id="87958"/>
    <lineage>
        <taxon>Eukaryota</taxon>
        <taxon>Metazoa</taxon>
        <taxon>Spiralia</taxon>
        <taxon>Lophotrochozoa</taxon>
        <taxon>Mollusca</taxon>
        <taxon>Gastropoda</taxon>
        <taxon>Patellogastropoda</taxon>
        <taxon>Patelloidea</taxon>
        <taxon>Patellidae</taxon>
        <taxon>Patella</taxon>
    </lineage>
</organism>
<feature type="compositionally biased region" description="Basic and acidic residues" evidence="2">
    <location>
        <begin position="856"/>
        <end position="871"/>
    </location>
</feature>
<dbReference type="GO" id="GO:0005814">
    <property type="term" value="C:centriole"/>
    <property type="evidence" value="ECO:0007669"/>
    <property type="project" value="TreeGrafter"/>
</dbReference>
<feature type="compositionally biased region" description="Basic and acidic residues" evidence="2">
    <location>
        <begin position="58"/>
        <end position="79"/>
    </location>
</feature>
<feature type="compositionally biased region" description="Polar residues" evidence="2">
    <location>
        <begin position="34"/>
        <end position="44"/>
    </location>
</feature>
<evidence type="ECO:0000256" key="1">
    <source>
        <dbReference type="SAM" id="Coils"/>
    </source>
</evidence>
<feature type="compositionally biased region" description="Polar residues" evidence="2">
    <location>
        <begin position="1300"/>
        <end position="1313"/>
    </location>
</feature>
<dbReference type="EMBL" id="JAZGQO010000006">
    <property type="protein sequence ID" value="KAK6183745.1"/>
    <property type="molecule type" value="Genomic_DNA"/>
</dbReference>
<feature type="compositionally biased region" description="Polar residues" evidence="2">
    <location>
        <begin position="104"/>
        <end position="141"/>
    </location>
</feature>
<feature type="compositionally biased region" description="Basic and acidic residues" evidence="2">
    <location>
        <begin position="333"/>
        <end position="359"/>
    </location>
</feature>
<feature type="coiled-coil region" evidence="1">
    <location>
        <begin position="1411"/>
        <end position="1438"/>
    </location>
</feature>
<feature type="compositionally biased region" description="Basic and acidic residues" evidence="2">
    <location>
        <begin position="766"/>
        <end position="795"/>
    </location>
</feature>
<dbReference type="PANTHER" id="PTHR14926">
    <property type="entry name" value="M-PHASE PHOSPHOPROTEIN 9"/>
    <property type="match status" value="1"/>
</dbReference>
<feature type="region of interest" description="Disordered" evidence="2">
    <location>
        <begin position="598"/>
        <end position="628"/>
    </location>
</feature>
<feature type="compositionally biased region" description="Basic and acidic residues" evidence="2">
    <location>
        <begin position="494"/>
        <end position="521"/>
    </location>
</feature>
<feature type="compositionally biased region" description="Acidic residues" evidence="2">
    <location>
        <begin position="522"/>
        <end position="532"/>
    </location>
</feature>
<dbReference type="InterPro" id="IPR026636">
    <property type="entry name" value="MPHOSPH9"/>
</dbReference>
<feature type="compositionally biased region" description="Polar residues" evidence="2">
    <location>
        <begin position="835"/>
        <end position="851"/>
    </location>
</feature>
<evidence type="ECO:0000256" key="2">
    <source>
        <dbReference type="SAM" id="MobiDB-lite"/>
    </source>
</evidence>
<keyword evidence="1" id="KW-0175">Coiled coil</keyword>
<feature type="region of interest" description="Disordered" evidence="2">
    <location>
        <begin position="1"/>
        <end position="249"/>
    </location>
</feature>
<comment type="caution">
    <text evidence="3">The sequence shown here is derived from an EMBL/GenBank/DDBJ whole genome shotgun (WGS) entry which is preliminary data.</text>
</comment>
<evidence type="ECO:0000313" key="4">
    <source>
        <dbReference type="Proteomes" id="UP001347796"/>
    </source>
</evidence>
<feature type="coiled-coil region" evidence="1">
    <location>
        <begin position="689"/>
        <end position="731"/>
    </location>
</feature>
<feature type="coiled-coil region" evidence="1">
    <location>
        <begin position="1081"/>
        <end position="1150"/>
    </location>
</feature>
<feature type="region of interest" description="Disordered" evidence="2">
    <location>
        <begin position="297"/>
        <end position="376"/>
    </location>
</feature>
<feature type="region of interest" description="Disordered" evidence="2">
    <location>
        <begin position="753"/>
        <end position="806"/>
    </location>
</feature>
<feature type="compositionally biased region" description="Low complexity" evidence="2">
    <location>
        <begin position="423"/>
        <end position="438"/>
    </location>
</feature>
<gene>
    <name evidence="3" type="ORF">SNE40_006352</name>
</gene>
<feature type="region of interest" description="Disordered" evidence="2">
    <location>
        <begin position="415"/>
        <end position="442"/>
    </location>
</feature>
<name>A0AAN8JVT3_PATCE</name>
<feature type="compositionally biased region" description="Polar residues" evidence="2">
    <location>
        <begin position="80"/>
        <end position="90"/>
    </location>
</feature>
<feature type="compositionally biased region" description="Basic and acidic residues" evidence="2">
    <location>
        <begin position="314"/>
        <end position="326"/>
    </location>
</feature>
<keyword evidence="4" id="KW-1185">Reference proteome</keyword>
<dbReference type="PANTHER" id="PTHR14926:SF1">
    <property type="entry name" value="M-PHASE PHOSPHOPROTEIN 9"/>
    <property type="match status" value="1"/>
</dbReference>
<feature type="region of interest" description="Disordered" evidence="2">
    <location>
        <begin position="834"/>
        <end position="891"/>
    </location>
</feature>
<feature type="compositionally biased region" description="Basic and acidic residues" evidence="2">
    <location>
        <begin position="15"/>
        <end position="28"/>
    </location>
</feature>
<reference evidence="3 4" key="1">
    <citation type="submission" date="2024-01" db="EMBL/GenBank/DDBJ databases">
        <title>The genome of the rayed Mediterranean limpet Patella caerulea (Linnaeus, 1758).</title>
        <authorList>
            <person name="Anh-Thu Weber A."/>
            <person name="Halstead-Nussloch G."/>
        </authorList>
    </citation>
    <scope>NUCLEOTIDE SEQUENCE [LARGE SCALE GENOMIC DNA]</scope>
    <source>
        <strain evidence="3">AATW-2023a</strain>
        <tissue evidence="3">Whole specimen</tissue>
    </source>
</reference>
<feature type="compositionally biased region" description="Polar residues" evidence="2">
    <location>
        <begin position="152"/>
        <end position="209"/>
    </location>
</feature>
<dbReference type="Proteomes" id="UP001347796">
    <property type="component" value="Unassembled WGS sequence"/>
</dbReference>
<feature type="coiled-coil region" evidence="1">
    <location>
        <begin position="976"/>
        <end position="1024"/>
    </location>
</feature>
<evidence type="ECO:0000313" key="3">
    <source>
        <dbReference type="EMBL" id="KAK6183745.1"/>
    </source>
</evidence>
<feature type="region of interest" description="Disordered" evidence="2">
    <location>
        <begin position="479"/>
        <end position="535"/>
    </location>
</feature>
<proteinExistence type="predicted"/>
<protein>
    <submittedName>
        <fullName evidence="3">Uncharacterized protein</fullName>
    </submittedName>
</protein>
<sequence>MGDDNNQKETPLVMAEEHSETELGKRYEIPGSDYPSQLPIQPSHQGEKTENYNQNNDRNQDVDKIDPSKDENGNHDKFQDSQNINITTNNDDVKDNVSEDPSLGETSTNGGTEIVNQDGNGSPRHQQISTGNVVPSSPKNENSIEEEPIVTLPTSSHVKPNSSDQAISSPTSPQNTNNMTSIFLQQQPNFNSSSPYRNIDTVKSSSTPSKHNEAEDNNSPIFSPRSPLSGVASDQGESFDSHLSDSDGDNSLIARQIVNEVLDKAIDTVQGGNLENEDITLRQSIEEQGDNEKVYVHIGQGNGFGSSNEDGDDDEHHGDDDEHHGDDDNDDTDGSRISHHRVQDDDNDEDLHIKDKNIEIIDDNDDDDDDANMVVDESTYPDYPLMYGNYKVCRQVSPGVKECLILETGEHIKYDKTQKRSESSTTSSPAKSETAESPAKPENKPVFKIAVCPDGTSGFPHFDFVNSTDNLSQLVSEEEIGDVPSTADQVVNDDLSKSNDDETQQRTLSTDKPEKIDGVQEKDEESEEEQLDNDSRIILDDENNTDTIIKQTDELNPVPKTAKHAPSYNIDNYTHVRNDYFGQHDPADFDEGLTAEYENKENIPESRRRRLRISPNGRPPISPSRVSQNYRDYKDRSHASGLTNERCDGYQPELVASPPGAGPVPGFNTMQEQQVSWLKMFKVLEDQHRKELRSQYAKHTNMIEQMQSTMETELQKQQNNIQRRLEAHRDALTESGHDCQSHLDLYGYYTNDTTNIRPSPRSKHSPKTDRYISRSPHRDDYHSDSSDIDPLEVRRRMYSSPRENRVSYDIPSRADISDYSTLPSDSFHVKRSLENEFSTPHSSPGQITQLRRSPRSSHENSRTDIGGEKLLRGGVYSTPMPMSKGRSSKILDDNRGISDIIHRSPHDSIETLRSSHLRASGDQDYNDESLSYSSRVNLREKHAKHLADLRAYYEQELQELRSVLSSSHPNKETANERMLKEDNQDLRKRCEDLTDELDDSNNHIRELEQRLQGLEIRSADYAERYDDSQRTVLTLKTRLEELHGYAKERDSLLDSLQQKLKHQTTALQEAYKVQDELQETSQRDKQTLQRVLGKYDELEKEFKLLQESAISKERSLYETRTEMTDLNKALTRLELKNKQLMRENENLHHKAAIAMNMSSVKTSYEDSYSHHDPPVSSYQPSLHHNITTSNSLQNGRIDDSNILLHSSREYDTSNYKDYKDHLKESLTESENTRISPLIKAEQELRKLQTNQTLSDDLDLKTQKKFFGSDNGYPGCSRDFATGARVDVKAPARTTEHSPRSRLSINKNQATSRVSPKRSNIKIQKEFSPPSKFDVSVKEVKEKKKVVVIEEKKKSSRPSNTNKRTPLAQGIDVSKMNGDTLNTIKKEEVTTTSSTSTTESLPIQALTREERVKDRLQMIQQQEKRYDELTIEKRQLESALNRIPIHGRVDRKSKSDKIDLEKKLEKVEHELGSVRMSLRKYQVLKSSR</sequence>
<feature type="region of interest" description="Disordered" evidence="2">
    <location>
        <begin position="1290"/>
        <end position="1318"/>
    </location>
</feature>